<dbReference type="GO" id="GO:0050660">
    <property type="term" value="F:flavin adenine dinucleotide binding"/>
    <property type="evidence" value="ECO:0007669"/>
    <property type="project" value="InterPro"/>
</dbReference>
<comment type="similarity">
    <text evidence="2">Belongs to the FMO family.</text>
</comment>
<evidence type="ECO:0000256" key="3">
    <source>
        <dbReference type="ARBA" id="ARBA00022630"/>
    </source>
</evidence>
<evidence type="ECO:0008006" key="9">
    <source>
        <dbReference type="Google" id="ProtNLM"/>
    </source>
</evidence>
<evidence type="ECO:0000313" key="8">
    <source>
        <dbReference type="Proteomes" id="UP001150266"/>
    </source>
</evidence>
<comment type="cofactor">
    <cofactor evidence="1">
        <name>FAD</name>
        <dbReference type="ChEBI" id="CHEBI:57692"/>
    </cofactor>
</comment>
<evidence type="ECO:0000256" key="2">
    <source>
        <dbReference type="ARBA" id="ARBA00009183"/>
    </source>
</evidence>
<proteinExistence type="inferred from homology"/>
<organism evidence="7 8">
    <name type="scientific">Lentinula aciculospora</name>
    <dbReference type="NCBI Taxonomy" id="153920"/>
    <lineage>
        <taxon>Eukaryota</taxon>
        <taxon>Fungi</taxon>
        <taxon>Dikarya</taxon>
        <taxon>Basidiomycota</taxon>
        <taxon>Agaricomycotina</taxon>
        <taxon>Agaricomycetes</taxon>
        <taxon>Agaricomycetidae</taxon>
        <taxon>Agaricales</taxon>
        <taxon>Marasmiineae</taxon>
        <taxon>Omphalotaceae</taxon>
        <taxon>Lentinula</taxon>
    </lineage>
</organism>
<dbReference type="InterPro" id="IPR020946">
    <property type="entry name" value="Flavin_mOase-like"/>
</dbReference>
<evidence type="ECO:0000256" key="1">
    <source>
        <dbReference type="ARBA" id="ARBA00001974"/>
    </source>
</evidence>
<dbReference type="SUPFAM" id="SSF51905">
    <property type="entry name" value="FAD/NAD(P)-binding domain"/>
    <property type="match status" value="1"/>
</dbReference>
<comment type="caution">
    <text evidence="7">The sequence shown here is derived from an EMBL/GenBank/DDBJ whole genome shotgun (WGS) entry which is preliminary data.</text>
</comment>
<reference evidence="7" key="1">
    <citation type="submission" date="2022-08" db="EMBL/GenBank/DDBJ databases">
        <title>A Global Phylogenomic Analysis of the Shiitake Genus Lentinula.</title>
        <authorList>
            <consortium name="DOE Joint Genome Institute"/>
            <person name="Sierra-Patev S."/>
            <person name="Min B."/>
            <person name="Naranjo-Ortiz M."/>
            <person name="Looney B."/>
            <person name="Konkel Z."/>
            <person name="Slot J.C."/>
            <person name="Sakamoto Y."/>
            <person name="Steenwyk J.L."/>
            <person name="Rokas A."/>
            <person name="Carro J."/>
            <person name="Camarero S."/>
            <person name="Ferreira P."/>
            <person name="Molpeceres G."/>
            <person name="Ruiz-Duenas F.J."/>
            <person name="Serrano A."/>
            <person name="Henrissat B."/>
            <person name="Drula E."/>
            <person name="Hughes K.W."/>
            <person name="Mata J.L."/>
            <person name="Ishikawa N.K."/>
            <person name="Vargas-Isla R."/>
            <person name="Ushijima S."/>
            <person name="Smith C.A."/>
            <person name="Ahrendt S."/>
            <person name="Andreopoulos W."/>
            <person name="He G."/>
            <person name="Labutti K."/>
            <person name="Lipzen A."/>
            <person name="Ng V."/>
            <person name="Riley R."/>
            <person name="Sandor L."/>
            <person name="Barry K."/>
            <person name="Martinez A.T."/>
            <person name="Xiao Y."/>
            <person name="Gibbons J.G."/>
            <person name="Terashima K."/>
            <person name="Grigoriev I.V."/>
            <person name="Hibbett D.S."/>
        </authorList>
    </citation>
    <scope>NUCLEOTIDE SEQUENCE</scope>
    <source>
        <strain evidence="7">JLM2183</strain>
    </source>
</reference>
<keyword evidence="8" id="KW-1185">Reference proteome</keyword>
<evidence type="ECO:0000313" key="7">
    <source>
        <dbReference type="EMBL" id="KAJ4466227.1"/>
    </source>
</evidence>
<dbReference type="Proteomes" id="UP001150266">
    <property type="component" value="Unassembled WGS sequence"/>
</dbReference>
<dbReference type="GO" id="GO:0050661">
    <property type="term" value="F:NADP binding"/>
    <property type="evidence" value="ECO:0007669"/>
    <property type="project" value="InterPro"/>
</dbReference>
<accession>A0A9W8ZT31</accession>
<dbReference type="AlphaFoldDB" id="A0A9W8ZT31"/>
<keyword evidence="5" id="KW-0521">NADP</keyword>
<gene>
    <name evidence="7" type="ORF">J3R30DRAFT_3719486</name>
</gene>
<keyword evidence="4" id="KW-0274">FAD</keyword>
<dbReference type="EMBL" id="JAOTPV010000055">
    <property type="protein sequence ID" value="KAJ4466227.1"/>
    <property type="molecule type" value="Genomic_DNA"/>
</dbReference>
<keyword evidence="6" id="KW-0560">Oxidoreductase</keyword>
<sequence>MSSPTHLSLPYALGFWMDVGCGEKIISGKIKVKSGVEIQKFTKNSIVFTDGSEIEADVVIFAGTSYVSTGYRNMDQTLKNLLSDETINETRSLPHGLDEEGEYEAGYRPTGHPGVHSIILIFNQSTW</sequence>
<dbReference type="OrthoDB" id="3048187at2759"/>
<protein>
    <recommendedName>
        <fullName evidence="9">Flavin-containing monooxygenase</fullName>
    </recommendedName>
</protein>
<evidence type="ECO:0000256" key="6">
    <source>
        <dbReference type="ARBA" id="ARBA00023002"/>
    </source>
</evidence>
<evidence type="ECO:0000256" key="5">
    <source>
        <dbReference type="ARBA" id="ARBA00022857"/>
    </source>
</evidence>
<dbReference type="FunFam" id="3.50.50.60:FF:000023">
    <property type="entry name" value="Dimethylaniline monooxygenase [N-oxide-forming]"/>
    <property type="match status" value="1"/>
</dbReference>
<dbReference type="GO" id="GO:0004499">
    <property type="term" value="F:N,N-dimethylaniline monooxygenase activity"/>
    <property type="evidence" value="ECO:0007669"/>
    <property type="project" value="InterPro"/>
</dbReference>
<dbReference type="Pfam" id="PF00743">
    <property type="entry name" value="FMO-like"/>
    <property type="match status" value="1"/>
</dbReference>
<dbReference type="InterPro" id="IPR036188">
    <property type="entry name" value="FAD/NAD-bd_sf"/>
</dbReference>
<keyword evidence="3" id="KW-0285">Flavoprotein</keyword>
<name>A0A9W8ZT31_9AGAR</name>
<evidence type="ECO:0000256" key="4">
    <source>
        <dbReference type="ARBA" id="ARBA00022827"/>
    </source>
</evidence>